<organism evidence="1 2">
    <name type="scientific">Sphingomonas gellani</name>
    <dbReference type="NCBI Taxonomy" id="1166340"/>
    <lineage>
        <taxon>Bacteria</taxon>
        <taxon>Pseudomonadati</taxon>
        <taxon>Pseudomonadota</taxon>
        <taxon>Alphaproteobacteria</taxon>
        <taxon>Sphingomonadales</taxon>
        <taxon>Sphingomonadaceae</taxon>
        <taxon>Sphingomonas</taxon>
    </lineage>
</organism>
<dbReference type="Pfam" id="PF20043">
    <property type="entry name" value="DUF6445"/>
    <property type="match status" value="1"/>
</dbReference>
<reference evidence="2" key="1">
    <citation type="submission" date="2016-10" db="EMBL/GenBank/DDBJ databases">
        <authorList>
            <person name="Varghese N."/>
            <person name="Submissions S."/>
        </authorList>
    </citation>
    <scope>NUCLEOTIDE SEQUENCE [LARGE SCALE GENOMIC DNA]</scope>
    <source>
        <strain evidence="2">S6-262</strain>
    </source>
</reference>
<gene>
    <name evidence="1" type="ORF">SAMN05192583_1759</name>
</gene>
<proteinExistence type="predicted"/>
<dbReference type="InterPro" id="IPR045617">
    <property type="entry name" value="DUF6445"/>
</dbReference>
<protein>
    <submittedName>
        <fullName evidence="1">Uncharacterized protein</fullName>
    </submittedName>
</protein>
<dbReference type="Proteomes" id="UP000199206">
    <property type="component" value="Unassembled WGS sequence"/>
</dbReference>
<sequence>MTWRVSIEHHGAERQPVVLIDHFAPDPAQWVDGAGFLSFYPIGEHYPGVRAPVPPSMLRQLLSDLAPVAEELFGAVELEVVDAFFSLVTTPPAALAPIQRLPHFDETSPGRLALLHFLSTDESSGTAFYRHRATGFESVDGARLPAYRTALQADVARAGLPEPGYIGGDTPLFEQLAVHRGTFNRALLYRSNTLHCALIPLGMNLSDDPATGRLTVNTFLDSRPAA</sequence>
<evidence type="ECO:0000313" key="1">
    <source>
        <dbReference type="EMBL" id="SEM98714.1"/>
    </source>
</evidence>
<evidence type="ECO:0000313" key="2">
    <source>
        <dbReference type="Proteomes" id="UP000199206"/>
    </source>
</evidence>
<dbReference type="EMBL" id="FOCF01000003">
    <property type="protein sequence ID" value="SEM98714.1"/>
    <property type="molecule type" value="Genomic_DNA"/>
</dbReference>
<accession>A0A1H8CW93</accession>
<dbReference type="OrthoDB" id="7630206at2"/>
<dbReference type="AlphaFoldDB" id="A0A1H8CW93"/>
<dbReference type="RefSeq" id="WP_093665302.1">
    <property type="nucleotide sequence ID" value="NZ_FOCF01000003.1"/>
</dbReference>
<name>A0A1H8CW93_9SPHN</name>
<dbReference type="STRING" id="1166340.SAMN05192583_1759"/>
<keyword evidence="2" id="KW-1185">Reference proteome</keyword>